<dbReference type="Proteomes" id="UP001497644">
    <property type="component" value="Chromosome 1"/>
</dbReference>
<dbReference type="Pfam" id="PF02949">
    <property type="entry name" value="7tm_6"/>
    <property type="match status" value="1"/>
</dbReference>
<evidence type="ECO:0000256" key="2">
    <source>
        <dbReference type="ARBA" id="ARBA00022475"/>
    </source>
</evidence>
<keyword evidence="2" id="KW-1003">Cell membrane</keyword>
<dbReference type="AlphaFoldDB" id="A0AAV2N1W1"/>
<evidence type="ECO:0000256" key="6">
    <source>
        <dbReference type="ARBA" id="ARBA00022989"/>
    </source>
</evidence>
<protein>
    <recommendedName>
        <fullName evidence="10">Odorant receptor</fullName>
    </recommendedName>
</protein>
<proteinExistence type="inferred from homology"/>
<keyword evidence="7 10" id="KW-0472">Membrane</keyword>
<evidence type="ECO:0000313" key="11">
    <source>
        <dbReference type="EMBL" id="CAL1673611.1"/>
    </source>
</evidence>
<dbReference type="EMBL" id="OZ034824">
    <property type="protein sequence ID" value="CAL1673611.1"/>
    <property type="molecule type" value="Genomic_DNA"/>
</dbReference>
<keyword evidence="3 10" id="KW-0716">Sensory transduction</keyword>
<feature type="transmembrane region" description="Helical" evidence="10">
    <location>
        <begin position="126"/>
        <end position="151"/>
    </location>
</feature>
<feature type="transmembrane region" description="Helical" evidence="10">
    <location>
        <begin position="306"/>
        <end position="325"/>
    </location>
</feature>
<dbReference type="PANTHER" id="PTHR21137:SF35">
    <property type="entry name" value="ODORANT RECEPTOR 19A-RELATED"/>
    <property type="match status" value="1"/>
</dbReference>
<dbReference type="GO" id="GO:0004984">
    <property type="term" value="F:olfactory receptor activity"/>
    <property type="evidence" value="ECO:0007669"/>
    <property type="project" value="InterPro"/>
</dbReference>
<name>A0AAV2N1W1_9HYME</name>
<sequence>MSAERWNDDVAYVFSLHRIFLRIYGLWPLQTQTLFTRIQWGFCTIAQFMIIPFVMLDLTWSNQSADTSIEGILYFVSTMLAIIKQLCIAVNQKKLGININGAIDDWLSVKDDEETRKIMKKYASRARILTVLLLYSASCCFCIYISAILFINLKQIFFTDSNLLDADANTTNWILLIPSGPLSNSITGSQYVIILTIQIVQTSMICSTQCIVDSFFFNVTIHLTGQLEVLKNRFQTFANKPETEANYRKKFIGFINRHSELMEFYQNLEDSFNFFILIQLVTVTIMLALLGLRINLCLNEKNNVEVAKSVLVMNYLLMESLVVTYGGDFLQRESEGIFYALYATSWFTLPLALMKDLHFAMMRSSIPFRFTGGKFFYVNRETMMYILKTAASYVSVLRIAIRE</sequence>
<keyword evidence="6 10" id="KW-1133">Transmembrane helix</keyword>
<dbReference type="GO" id="GO:0005549">
    <property type="term" value="F:odorant binding"/>
    <property type="evidence" value="ECO:0007669"/>
    <property type="project" value="InterPro"/>
</dbReference>
<evidence type="ECO:0000256" key="5">
    <source>
        <dbReference type="ARBA" id="ARBA00022725"/>
    </source>
</evidence>
<comment type="subcellular location">
    <subcellularLocation>
        <location evidence="1 10">Cell membrane</location>
        <topology evidence="1 10">Multi-pass membrane protein</topology>
    </subcellularLocation>
</comment>
<comment type="similarity">
    <text evidence="10">Belongs to the insect chemoreceptor superfamily. Heteromeric odorant receptor channel (TC 1.A.69) family.</text>
</comment>
<keyword evidence="9 10" id="KW-0807">Transducer</keyword>
<dbReference type="PANTHER" id="PTHR21137">
    <property type="entry name" value="ODORANT RECEPTOR"/>
    <property type="match status" value="1"/>
</dbReference>
<feature type="transmembrane region" description="Helical" evidence="10">
    <location>
        <begin position="337"/>
        <end position="354"/>
    </location>
</feature>
<keyword evidence="5 10" id="KW-0552">Olfaction</keyword>
<keyword evidence="12" id="KW-1185">Reference proteome</keyword>
<evidence type="ECO:0000256" key="7">
    <source>
        <dbReference type="ARBA" id="ARBA00023136"/>
    </source>
</evidence>
<feature type="transmembrane region" description="Helical" evidence="10">
    <location>
        <begin position="72"/>
        <end position="90"/>
    </location>
</feature>
<evidence type="ECO:0000256" key="1">
    <source>
        <dbReference type="ARBA" id="ARBA00004651"/>
    </source>
</evidence>
<evidence type="ECO:0000256" key="8">
    <source>
        <dbReference type="ARBA" id="ARBA00023170"/>
    </source>
</evidence>
<keyword evidence="4 10" id="KW-0812">Transmembrane</keyword>
<organism evidence="11 12">
    <name type="scientific">Lasius platythorax</name>
    <dbReference type="NCBI Taxonomy" id="488582"/>
    <lineage>
        <taxon>Eukaryota</taxon>
        <taxon>Metazoa</taxon>
        <taxon>Ecdysozoa</taxon>
        <taxon>Arthropoda</taxon>
        <taxon>Hexapoda</taxon>
        <taxon>Insecta</taxon>
        <taxon>Pterygota</taxon>
        <taxon>Neoptera</taxon>
        <taxon>Endopterygota</taxon>
        <taxon>Hymenoptera</taxon>
        <taxon>Apocrita</taxon>
        <taxon>Aculeata</taxon>
        <taxon>Formicoidea</taxon>
        <taxon>Formicidae</taxon>
        <taxon>Formicinae</taxon>
        <taxon>Lasius</taxon>
        <taxon>Lasius</taxon>
    </lineage>
</organism>
<gene>
    <name evidence="11" type="ORF">LPLAT_LOCUS464</name>
</gene>
<feature type="transmembrane region" description="Helical" evidence="10">
    <location>
        <begin position="41"/>
        <end position="60"/>
    </location>
</feature>
<evidence type="ECO:0000256" key="3">
    <source>
        <dbReference type="ARBA" id="ARBA00022606"/>
    </source>
</evidence>
<reference evidence="11 12" key="1">
    <citation type="submission" date="2024-04" db="EMBL/GenBank/DDBJ databases">
        <authorList>
            <consortium name="Molecular Ecology Group"/>
        </authorList>
    </citation>
    <scope>NUCLEOTIDE SEQUENCE [LARGE SCALE GENOMIC DNA]</scope>
</reference>
<evidence type="ECO:0000256" key="4">
    <source>
        <dbReference type="ARBA" id="ARBA00022692"/>
    </source>
</evidence>
<evidence type="ECO:0000313" key="12">
    <source>
        <dbReference type="Proteomes" id="UP001497644"/>
    </source>
</evidence>
<dbReference type="InterPro" id="IPR004117">
    <property type="entry name" value="7tm6_olfct_rcpt"/>
</dbReference>
<dbReference type="GO" id="GO:0005886">
    <property type="term" value="C:plasma membrane"/>
    <property type="evidence" value="ECO:0007669"/>
    <property type="project" value="UniProtKB-SubCell"/>
</dbReference>
<feature type="transmembrane region" description="Helical" evidence="10">
    <location>
        <begin position="272"/>
        <end position="294"/>
    </location>
</feature>
<accession>A0AAV2N1W1</accession>
<comment type="caution">
    <text evidence="10">Lacks conserved residue(s) required for the propagation of feature annotation.</text>
</comment>
<dbReference type="GO" id="GO:0007165">
    <property type="term" value="P:signal transduction"/>
    <property type="evidence" value="ECO:0007669"/>
    <property type="project" value="UniProtKB-KW"/>
</dbReference>
<evidence type="ECO:0000256" key="9">
    <source>
        <dbReference type="ARBA" id="ARBA00023224"/>
    </source>
</evidence>
<evidence type="ECO:0000256" key="10">
    <source>
        <dbReference type="RuleBase" id="RU351113"/>
    </source>
</evidence>
<keyword evidence="8 10" id="KW-0675">Receptor</keyword>